<dbReference type="Gene3D" id="3.40.630.10">
    <property type="entry name" value="Zn peptidases"/>
    <property type="match status" value="1"/>
</dbReference>
<keyword evidence="2" id="KW-0378">Hydrolase</keyword>
<dbReference type="GO" id="GO:0004177">
    <property type="term" value="F:aminopeptidase activity"/>
    <property type="evidence" value="ECO:0007669"/>
    <property type="project" value="UniProtKB-KW"/>
</dbReference>
<evidence type="ECO:0000259" key="1">
    <source>
        <dbReference type="Pfam" id="PF04389"/>
    </source>
</evidence>
<keyword evidence="3" id="KW-1185">Reference proteome</keyword>
<keyword evidence="2" id="KW-0645">Protease</keyword>
<gene>
    <name evidence="2" type="ORF">PAUR_a2468</name>
</gene>
<comment type="caution">
    <text evidence="2">The sequence shown here is derived from an EMBL/GenBank/DDBJ whole genome shotgun (WGS) entry which is preliminary data.</text>
</comment>
<dbReference type="SUPFAM" id="SSF53187">
    <property type="entry name" value="Zn-dependent exopeptidases"/>
    <property type="match status" value="1"/>
</dbReference>
<reference evidence="2 3" key="1">
    <citation type="submission" date="2015-03" db="EMBL/GenBank/DDBJ databases">
        <title>Genome sequence of Pseudoalteromonas aurantia.</title>
        <authorList>
            <person name="Xie B.-B."/>
            <person name="Rong J.-C."/>
            <person name="Qin Q.-L."/>
            <person name="Zhang Y.-Z."/>
        </authorList>
    </citation>
    <scope>NUCLEOTIDE SEQUENCE [LARGE SCALE GENOMIC DNA]</scope>
    <source>
        <strain evidence="2 3">208</strain>
    </source>
</reference>
<dbReference type="Proteomes" id="UP000615755">
    <property type="component" value="Unassembled WGS sequence"/>
</dbReference>
<name>A0ABR9ECQ6_9GAMM</name>
<dbReference type="EMBL" id="AQGV01000012">
    <property type="protein sequence ID" value="MBE0368774.1"/>
    <property type="molecule type" value="Genomic_DNA"/>
</dbReference>
<dbReference type="Pfam" id="PF04389">
    <property type="entry name" value="Peptidase_M28"/>
    <property type="match status" value="1"/>
</dbReference>
<feature type="domain" description="Peptidase M28" evidence="1">
    <location>
        <begin position="57"/>
        <end position="258"/>
    </location>
</feature>
<dbReference type="InterPro" id="IPR007484">
    <property type="entry name" value="Peptidase_M28"/>
</dbReference>
<protein>
    <submittedName>
        <fullName evidence="2">Aminopeptidase</fullName>
    </submittedName>
</protein>
<keyword evidence="2" id="KW-0031">Aminopeptidase</keyword>
<sequence>MLTLTSPAHAGRSAGKTDTPNISGQYIYNRFEHLNLETKYQAFPFKAGFFRHATGHNIIATLPCNTQTCGNNLVITAHYDHLGGQPTSYYAGANDNASGTSALLYLAELLNNKTRNRSVTFVATDAEEKGLYGAKYFVSQLKATDIALNINLDMLAPTSKNRVYVLHSKHTSNALSILKTLPKPDFNLRIANSRYKMQRMMDNPRIDWHRASDHYAFAKARIPYIYFGIGEDKNHHTKRDTITAINFERYQLVVNFISDFIVKLLDSPLEATN</sequence>
<organism evidence="2 3">
    <name type="scientific">Pseudoalteromonas aurantia 208</name>
    <dbReference type="NCBI Taxonomy" id="1314867"/>
    <lineage>
        <taxon>Bacteria</taxon>
        <taxon>Pseudomonadati</taxon>
        <taxon>Pseudomonadota</taxon>
        <taxon>Gammaproteobacteria</taxon>
        <taxon>Alteromonadales</taxon>
        <taxon>Pseudoalteromonadaceae</taxon>
        <taxon>Pseudoalteromonas</taxon>
    </lineage>
</organism>
<proteinExistence type="predicted"/>
<evidence type="ECO:0000313" key="2">
    <source>
        <dbReference type="EMBL" id="MBE0368774.1"/>
    </source>
</evidence>
<accession>A0ABR9ECQ6</accession>
<evidence type="ECO:0000313" key="3">
    <source>
        <dbReference type="Proteomes" id="UP000615755"/>
    </source>
</evidence>
<dbReference type="PANTHER" id="PTHR12147:SF26">
    <property type="entry name" value="PEPTIDASE M28 DOMAIN-CONTAINING PROTEIN"/>
    <property type="match status" value="1"/>
</dbReference>
<dbReference type="PANTHER" id="PTHR12147">
    <property type="entry name" value="METALLOPEPTIDASE M28 FAMILY MEMBER"/>
    <property type="match status" value="1"/>
</dbReference>
<dbReference type="InterPro" id="IPR045175">
    <property type="entry name" value="M28_fam"/>
</dbReference>